<keyword evidence="2" id="KW-1185">Reference proteome</keyword>
<gene>
    <name evidence="1" type="ORF">P9B03_08500</name>
</gene>
<dbReference type="Pfam" id="PF06252">
    <property type="entry name" value="GemA"/>
    <property type="match status" value="1"/>
</dbReference>
<evidence type="ECO:0000313" key="2">
    <source>
        <dbReference type="Proteomes" id="UP001344888"/>
    </source>
</evidence>
<dbReference type="RefSeq" id="WP_326123013.1">
    <property type="nucleotide sequence ID" value="NZ_JARSFG010000012.1"/>
</dbReference>
<evidence type="ECO:0000313" key="1">
    <source>
        <dbReference type="EMBL" id="MEC1178518.1"/>
    </source>
</evidence>
<protein>
    <submittedName>
        <fullName evidence="1">Regulatory protein GemA</fullName>
    </submittedName>
</protein>
<proteinExistence type="predicted"/>
<accession>A0AAW9NUK1</accession>
<organism evidence="1 2">
    <name type="scientific">Metasolibacillus meyeri</name>
    <dbReference type="NCBI Taxonomy" id="1071052"/>
    <lineage>
        <taxon>Bacteria</taxon>
        <taxon>Bacillati</taxon>
        <taxon>Bacillota</taxon>
        <taxon>Bacilli</taxon>
        <taxon>Bacillales</taxon>
        <taxon>Caryophanaceae</taxon>
        <taxon>Metasolibacillus</taxon>
    </lineage>
</organism>
<dbReference type="Proteomes" id="UP001344888">
    <property type="component" value="Unassembled WGS sequence"/>
</dbReference>
<comment type="caution">
    <text evidence="1">The sequence shown here is derived from an EMBL/GenBank/DDBJ whole genome shotgun (WGS) entry which is preliminary data.</text>
</comment>
<sequence length="126" mass="15045">MTVVKKIWAIARDIGMEREDIYSVLLRETGKDSMRKCSQKELERVLLSLRAVQGHRDARSNKATKKQLWKIEQLEQQLNWQSEPQRLQGFLKKYYKVERVEWLTSKQAWRLIESLKKLLEKENSNG</sequence>
<name>A0AAW9NUK1_9BACL</name>
<reference evidence="1 2" key="1">
    <citation type="submission" date="2023-03" db="EMBL/GenBank/DDBJ databases">
        <title>Bacillus Genome Sequencing.</title>
        <authorList>
            <person name="Dunlap C."/>
        </authorList>
    </citation>
    <scope>NUCLEOTIDE SEQUENCE [LARGE SCALE GENOMIC DNA]</scope>
    <source>
        <strain evidence="1 2">B-59205</strain>
    </source>
</reference>
<dbReference type="InterPro" id="IPR009363">
    <property type="entry name" value="Phage_Mu_Gp16"/>
</dbReference>
<dbReference type="AlphaFoldDB" id="A0AAW9NUK1"/>
<dbReference type="EMBL" id="JARSFG010000012">
    <property type="protein sequence ID" value="MEC1178518.1"/>
    <property type="molecule type" value="Genomic_DNA"/>
</dbReference>